<feature type="chain" id="PRO_5005505553" evidence="6">
    <location>
        <begin position="25"/>
        <end position="169"/>
    </location>
</feature>
<proteinExistence type="inferred from homology"/>
<accession>A0A0K6IIP3</accession>
<keyword evidence="3 6" id="KW-0732">Signal</keyword>
<evidence type="ECO:0000256" key="1">
    <source>
        <dbReference type="ARBA" id="ARBA00004418"/>
    </source>
</evidence>
<dbReference type="PANTHER" id="PTHR38102:SF1">
    <property type="entry name" value="PERIPLASMIC CHAPERONE SPY"/>
    <property type="match status" value="1"/>
</dbReference>
<sequence>MNMNKKLIAAALALPLFLGSAAYADGHQGDKGSHAKKGHGACGDESALMAELNLTDEQKSEVKALRQANREQMKAYFEQHGEGMMAERQKQQADMQKLVMADSFDEKAAQKLADGKAQKQASMMVKKLQAEHQMVSLLSAEQKVKYAKLKQEQKQACQDEHGKKRHGKN</sequence>
<evidence type="ECO:0000256" key="2">
    <source>
        <dbReference type="ARBA" id="ARBA00008441"/>
    </source>
</evidence>
<evidence type="ECO:0000256" key="5">
    <source>
        <dbReference type="SAM" id="MobiDB-lite"/>
    </source>
</evidence>
<dbReference type="EMBL" id="CYHG01000002">
    <property type="protein sequence ID" value="CUB02946.1"/>
    <property type="molecule type" value="Genomic_DNA"/>
</dbReference>
<gene>
    <name evidence="7" type="ORF">Ga0061065_102284</name>
</gene>
<dbReference type="CDD" id="cd09916">
    <property type="entry name" value="CpxP_like"/>
    <property type="match status" value="1"/>
</dbReference>
<reference evidence="8" key="1">
    <citation type="submission" date="2015-08" db="EMBL/GenBank/DDBJ databases">
        <authorList>
            <person name="Varghese N."/>
        </authorList>
    </citation>
    <scope>NUCLEOTIDE SEQUENCE [LARGE SCALE GENOMIC DNA]</scope>
    <source>
        <strain evidence="8">JCM 18476</strain>
    </source>
</reference>
<dbReference type="InterPro" id="IPR052211">
    <property type="entry name" value="Cpx_auxiliary_protein"/>
</dbReference>
<evidence type="ECO:0000313" key="8">
    <source>
        <dbReference type="Proteomes" id="UP000182769"/>
    </source>
</evidence>
<dbReference type="GO" id="GO:0051082">
    <property type="term" value="F:unfolded protein binding"/>
    <property type="evidence" value="ECO:0007669"/>
    <property type="project" value="TreeGrafter"/>
</dbReference>
<evidence type="ECO:0000256" key="6">
    <source>
        <dbReference type="SAM" id="SignalP"/>
    </source>
</evidence>
<comment type="subcellular location">
    <subcellularLocation>
        <location evidence="1">Periplasm</location>
    </subcellularLocation>
</comment>
<dbReference type="AlphaFoldDB" id="A0A0K6IIP3"/>
<evidence type="ECO:0000256" key="3">
    <source>
        <dbReference type="ARBA" id="ARBA00022729"/>
    </source>
</evidence>
<dbReference type="PANTHER" id="PTHR38102">
    <property type="entry name" value="PERIPLASMIC CHAPERONE SPY"/>
    <property type="match status" value="1"/>
</dbReference>
<organism evidence="7 8">
    <name type="scientific">Marinomonas fungiae</name>
    <dbReference type="NCBI Taxonomy" id="1137284"/>
    <lineage>
        <taxon>Bacteria</taxon>
        <taxon>Pseudomonadati</taxon>
        <taxon>Pseudomonadota</taxon>
        <taxon>Gammaproteobacteria</taxon>
        <taxon>Oceanospirillales</taxon>
        <taxon>Oceanospirillaceae</taxon>
        <taxon>Marinomonas</taxon>
    </lineage>
</organism>
<keyword evidence="8" id="KW-1185">Reference proteome</keyword>
<dbReference type="InterPro" id="IPR012899">
    <property type="entry name" value="LTXXQ"/>
</dbReference>
<keyword evidence="4" id="KW-0574">Periplasm</keyword>
<feature type="region of interest" description="Disordered" evidence="5">
    <location>
        <begin position="149"/>
        <end position="169"/>
    </location>
</feature>
<dbReference type="Gene3D" id="1.20.120.1490">
    <property type="match status" value="1"/>
</dbReference>
<evidence type="ECO:0000313" key="7">
    <source>
        <dbReference type="EMBL" id="CUB02946.1"/>
    </source>
</evidence>
<evidence type="ECO:0000256" key="4">
    <source>
        <dbReference type="ARBA" id="ARBA00022764"/>
    </source>
</evidence>
<feature type="compositionally biased region" description="Basic and acidic residues" evidence="5">
    <location>
        <begin position="149"/>
        <end position="162"/>
    </location>
</feature>
<dbReference type="Pfam" id="PF07813">
    <property type="entry name" value="LTXXQ"/>
    <property type="match status" value="1"/>
</dbReference>
<dbReference type="STRING" id="1137284.GCA_001418205_00790"/>
<dbReference type="OrthoDB" id="6105813at2"/>
<feature type="signal peptide" evidence="6">
    <location>
        <begin position="1"/>
        <end position="24"/>
    </location>
</feature>
<name>A0A0K6IIP3_9GAMM</name>
<protein>
    <submittedName>
        <fullName evidence="7">Periplasmic protein refolding chaperone Spy/CpxP family</fullName>
    </submittedName>
</protein>
<comment type="similarity">
    <text evidence="2">Belongs to the CpxP/Spy family.</text>
</comment>
<dbReference type="Proteomes" id="UP000182769">
    <property type="component" value="Unassembled WGS sequence"/>
</dbReference>
<dbReference type="GO" id="GO:0030288">
    <property type="term" value="C:outer membrane-bounded periplasmic space"/>
    <property type="evidence" value="ECO:0007669"/>
    <property type="project" value="TreeGrafter"/>
</dbReference>